<organism evidence="1 2">
    <name type="scientific">Gottfriedia endophytica</name>
    <dbReference type="NCBI Taxonomy" id="2820819"/>
    <lineage>
        <taxon>Bacteria</taxon>
        <taxon>Bacillati</taxon>
        <taxon>Bacillota</taxon>
        <taxon>Bacilli</taxon>
        <taxon>Bacillales</taxon>
        <taxon>Bacillaceae</taxon>
        <taxon>Gottfriedia</taxon>
    </lineage>
</organism>
<dbReference type="EMBL" id="JAGIYQ010000001">
    <property type="protein sequence ID" value="MBP0723845.1"/>
    <property type="molecule type" value="Genomic_DNA"/>
</dbReference>
<dbReference type="RefSeq" id="WP_209401659.1">
    <property type="nucleotide sequence ID" value="NZ_JAGIYQ010000001.1"/>
</dbReference>
<accession>A0A940SHD4</accession>
<name>A0A940SHD4_9BACI</name>
<proteinExistence type="predicted"/>
<keyword evidence="2" id="KW-1185">Reference proteome</keyword>
<protein>
    <submittedName>
        <fullName evidence="1">Uncharacterized protein</fullName>
    </submittedName>
</protein>
<sequence length="159" mass="18360">MKKIFLVSILTIFISISAFWGVTNASNSQKMDVSSLEFSSLEKVNNQLYGNFVLDLYRKEIMNHIENYYKNKNEKVQGYAAPEDEKYVSIRATRNLKSLEDKFSYVLKITIRPVDQDGNIRGLDTLFLAVEPSRVNMTNLPKGLTKTKLLKYEHKEVVK</sequence>
<evidence type="ECO:0000313" key="1">
    <source>
        <dbReference type="EMBL" id="MBP0723845.1"/>
    </source>
</evidence>
<evidence type="ECO:0000313" key="2">
    <source>
        <dbReference type="Proteomes" id="UP000682134"/>
    </source>
</evidence>
<reference evidence="1" key="1">
    <citation type="submission" date="2021-04" db="EMBL/GenBank/DDBJ databases">
        <title>Genome seq and assembly of Bacillus sp.</title>
        <authorList>
            <person name="Chhetri G."/>
        </authorList>
    </citation>
    <scope>NUCLEOTIDE SEQUENCE</scope>
    <source>
        <strain evidence="1">RG28</strain>
    </source>
</reference>
<comment type="caution">
    <text evidence="1">The sequence shown here is derived from an EMBL/GenBank/DDBJ whole genome shotgun (WGS) entry which is preliminary data.</text>
</comment>
<gene>
    <name evidence="1" type="ORF">J5Y03_01445</name>
</gene>
<dbReference type="AlphaFoldDB" id="A0A940SHD4"/>
<dbReference type="Proteomes" id="UP000682134">
    <property type="component" value="Unassembled WGS sequence"/>
</dbReference>